<feature type="transmembrane region" description="Helical" evidence="2">
    <location>
        <begin position="37"/>
        <end position="56"/>
    </location>
</feature>
<evidence type="ECO:0000256" key="2">
    <source>
        <dbReference type="SAM" id="Phobius"/>
    </source>
</evidence>
<accession>A0A0F0LRM7</accession>
<dbReference type="Proteomes" id="UP000033451">
    <property type="component" value="Unassembled WGS sequence"/>
</dbReference>
<dbReference type="STRING" id="400772.RR49_02817"/>
<dbReference type="EMBL" id="JYIY01000080">
    <property type="protein sequence ID" value="KJL34990.1"/>
    <property type="molecule type" value="Genomic_DNA"/>
</dbReference>
<feature type="region of interest" description="Disordered" evidence="1">
    <location>
        <begin position="1"/>
        <end position="25"/>
    </location>
</feature>
<dbReference type="EMBL" id="JYIY01000080">
    <property type="protein sequence ID" value="KJL34925.1"/>
    <property type="molecule type" value="Genomic_DNA"/>
</dbReference>
<evidence type="ECO:0000256" key="1">
    <source>
        <dbReference type="SAM" id="MobiDB-lite"/>
    </source>
</evidence>
<dbReference type="Pfam" id="PF14030">
    <property type="entry name" value="DUF4245"/>
    <property type="match status" value="1"/>
</dbReference>
<keyword evidence="2" id="KW-1133">Transmembrane helix</keyword>
<evidence type="ECO:0000313" key="3">
    <source>
        <dbReference type="EMBL" id="HAN23077.1"/>
    </source>
</evidence>
<dbReference type="PATRIC" id="fig|400772.4.peg.2832"/>
<dbReference type="RefSeq" id="WP_045248688.1">
    <property type="nucleotide sequence ID" value="NZ_JYIY01000080.1"/>
</dbReference>
<dbReference type="OrthoDB" id="4801970at2"/>
<keyword evidence="2" id="KW-0812">Transmembrane</keyword>
<organism evidence="4 6">
    <name type="scientific">Microbacterium ginsengisoli</name>
    <dbReference type="NCBI Taxonomy" id="400772"/>
    <lineage>
        <taxon>Bacteria</taxon>
        <taxon>Bacillati</taxon>
        <taxon>Actinomycetota</taxon>
        <taxon>Actinomycetes</taxon>
        <taxon>Micrococcales</taxon>
        <taxon>Microbacteriaceae</taxon>
        <taxon>Microbacterium</taxon>
    </lineage>
</organism>
<evidence type="ECO:0000313" key="6">
    <source>
        <dbReference type="Proteomes" id="UP000033451"/>
    </source>
</evidence>
<keyword evidence="2" id="KW-0472">Membrane</keyword>
<evidence type="ECO:0000313" key="7">
    <source>
        <dbReference type="Proteomes" id="UP000257479"/>
    </source>
</evidence>
<dbReference type="Proteomes" id="UP000257479">
    <property type="component" value="Unassembled WGS sequence"/>
</dbReference>
<dbReference type="InterPro" id="IPR025339">
    <property type="entry name" value="DUF4245"/>
</dbReference>
<proteinExistence type="predicted"/>
<reference evidence="4 6" key="1">
    <citation type="submission" date="2015-02" db="EMBL/GenBank/DDBJ databases">
        <title>Draft genome sequences of ten Microbacterium spp. with emphasis on heavy metal contaminated environments.</title>
        <authorList>
            <person name="Corretto E."/>
        </authorList>
    </citation>
    <scope>NUCLEOTIDE SEQUENCE [LARGE SCALE GENOMIC DNA]</scope>
    <source>
        <strain evidence="4 6">DSM 18659</strain>
    </source>
</reference>
<sequence length="210" mass="21915">MTERIVAELGRAETPQETADRKAESSRAYRSSKTFRNLLAALLATMAIVVVVVLAVPRGQLAATPAPDVAALAQSLSASMNRAVIAPATPTGWTVNQAQVEGDSVSAWTIVYVPDSAGYLRAAQGFDADSGWVVRTLSGAASDGTLAIDGIDWTRYDISDPSKAGNVSYALATSAGKDTILLYGTATAAQTAELAQNLTAQIRTLREAAQ</sequence>
<comment type="caution">
    <text evidence="4">The sequence shown here is derived from an EMBL/GenBank/DDBJ whole genome shotgun (WGS) entry which is preliminary data.</text>
</comment>
<evidence type="ECO:0000313" key="5">
    <source>
        <dbReference type="EMBL" id="KJL34990.1"/>
    </source>
</evidence>
<evidence type="ECO:0000313" key="4">
    <source>
        <dbReference type="EMBL" id="KJL34925.1"/>
    </source>
</evidence>
<protein>
    <submittedName>
        <fullName evidence="3">DUF4245 domain-containing protein</fullName>
    </submittedName>
</protein>
<name>A0A0F0LRM7_9MICO</name>
<dbReference type="AlphaFoldDB" id="A0A0F0LRM7"/>
<dbReference type="EMBL" id="DMNG01000009">
    <property type="protein sequence ID" value="HAN23077.1"/>
    <property type="molecule type" value="Genomic_DNA"/>
</dbReference>
<reference evidence="3 7" key="2">
    <citation type="journal article" date="2018" name="Nat. Biotechnol.">
        <title>A standardized bacterial taxonomy based on genome phylogeny substantially revises the tree of life.</title>
        <authorList>
            <person name="Parks D.H."/>
            <person name="Chuvochina M."/>
            <person name="Waite D.W."/>
            <person name="Rinke C."/>
            <person name="Skarshewski A."/>
            <person name="Chaumeil P.A."/>
            <person name="Hugenholtz P."/>
        </authorList>
    </citation>
    <scope>NUCLEOTIDE SEQUENCE [LARGE SCALE GENOMIC DNA]</scope>
    <source>
        <strain evidence="3">UBA9152</strain>
    </source>
</reference>
<gene>
    <name evidence="3" type="ORF">DCP95_00690</name>
    <name evidence="4" type="ORF">RR49_02817</name>
    <name evidence="5" type="ORF">RR49_02884</name>
</gene>
<keyword evidence="6" id="KW-1185">Reference proteome</keyword>